<keyword evidence="6" id="KW-1185">Reference proteome</keyword>
<organism evidence="5 6">
    <name type="scientific">Cytobacillus depressus</name>
    <dbReference type="NCBI Taxonomy" id="1602942"/>
    <lineage>
        <taxon>Bacteria</taxon>
        <taxon>Bacillati</taxon>
        <taxon>Bacillota</taxon>
        <taxon>Bacilli</taxon>
        <taxon>Bacillales</taxon>
        <taxon>Bacillaceae</taxon>
        <taxon>Cytobacillus</taxon>
    </lineage>
</organism>
<dbReference type="SUPFAM" id="SSF46689">
    <property type="entry name" value="Homeodomain-like"/>
    <property type="match status" value="1"/>
</dbReference>
<dbReference type="PANTHER" id="PTHR43479:SF11">
    <property type="entry name" value="ACREF_ENVCD OPERON REPRESSOR-RELATED"/>
    <property type="match status" value="1"/>
</dbReference>
<comment type="caution">
    <text evidence="5">The sequence shown here is derived from an EMBL/GenBank/DDBJ whole genome shotgun (WGS) entry which is preliminary data.</text>
</comment>
<feature type="domain" description="HTH tetR-type" evidence="4">
    <location>
        <begin position="8"/>
        <end position="68"/>
    </location>
</feature>
<dbReference type="InterPro" id="IPR036271">
    <property type="entry name" value="Tet_transcr_reg_TetR-rel_C_sf"/>
</dbReference>
<dbReference type="RefSeq" id="WP_151534780.1">
    <property type="nucleotide sequence ID" value="NZ_WBOS01000003.1"/>
</dbReference>
<gene>
    <name evidence="5" type="ORF">F7731_10785</name>
</gene>
<protein>
    <submittedName>
        <fullName evidence="5">TetR/AcrR family transcriptional regulator</fullName>
    </submittedName>
</protein>
<dbReference type="OrthoDB" id="9814703at2"/>
<dbReference type="Pfam" id="PF00440">
    <property type="entry name" value="TetR_N"/>
    <property type="match status" value="1"/>
</dbReference>
<dbReference type="PRINTS" id="PR00455">
    <property type="entry name" value="HTHTETR"/>
</dbReference>
<feature type="DNA-binding region" description="H-T-H motif" evidence="3">
    <location>
        <begin position="31"/>
        <end position="50"/>
    </location>
</feature>
<keyword evidence="2 3" id="KW-0238">DNA-binding</keyword>
<dbReference type="Gene3D" id="1.10.357.10">
    <property type="entry name" value="Tetracycline Repressor, domain 2"/>
    <property type="match status" value="1"/>
</dbReference>
<dbReference type="PROSITE" id="PS50977">
    <property type="entry name" value="HTH_TETR_2"/>
    <property type="match status" value="1"/>
</dbReference>
<dbReference type="InterPro" id="IPR009057">
    <property type="entry name" value="Homeodomain-like_sf"/>
</dbReference>
<evidence type="ECO:0000256" key="3">
    <source>
        <dbReference type="PROSITE-ProRule" id="PRU00335"/>
    </source>
</evidence>
<sequence>MDRASKRKRTKQLLLDATKELVREKGCSKMTLNDIIERTRLSKGAIYHYVKSKDELLAIVLEERLEDINDSFFAEVNKGNKELEGPLQETLKKLPSLQDPLDPTNRIFIYLLGKNDQPAVSEMIRRFYEQAIQFSKQWIVAGQKAGVISLTVDADKIAELFVLISYGVRMRSAISSDSYAFGPDDFSNFIADLLRSKKNNEKRM</sequence>
<dbReference type="AlphaFoldDB" id="A0A6L3VCC0"/>
<evidence type="ECO:0000256" key="1">
    <source>
        <dbReference type="ARBA" id="ARBA00022491"/>
    </source>
</evidence>
<dbReference type="InterPro" id="IPR050624">
    <property type="entry name" value="HTH-type_Tx_Regulator"/>
</dbReference>
<dbReference type="EMBL" id="WBOS01000003">
    <property type="protein sequence ID" value="KAB2336823.1"/>
    <property type="molecule type" value="Genomic_DNA"/>
</dbReference>
<dbReference type="PANTHER" id="PTHR43479">
    <property type="entry name" value="ACREF/ENVCD OPERON REPRESSOR-RELATED"/>
    <property type="match status" value="1"/>
</dbReference>
<accession>A0A6L3VCC0</accession>
<evidence type="ECO:0000313" key="6">
    <source>
        <dbReference type="Proteomes" id="UP000481030"/>
    </source>
</evidence>
<reference evidence="5 6" key="1">
    <citation type="journal article" date="2016" name="Antonie Van Leeuwenhoek">
        <title>Bacillus depressus sp. nov., isolated from soil of a sunflower field.</title>
        <authorList>
            <person name="Wei X."/>
            <person name="Xin D."/>
            <person name="Xin Y."/>
            <person name="Zhang H."/>
            <person name="Wang T."/>
            <person name="Zhang J."/>
        </authorList>
    </citation>
    <scope>NUCLEOTIDE SEQUENCE [LARGE SCALE GENOMIC DNA]</scope>
    <source>
        <strain evidence="5 6">BZ1</strain>
    </source>
</reference>
<dbReference type="Proteomes" id="UP000481030">
    <property type="component" value="Unassembled WGS sequence"/>
</dbReference>
<dbReference type="SUPFAM" id="SSF48498">
    <property type="entry name" value="Tetracyclin repressor-like, C-terminal domain"/>
    <property type="match status" value="1"/>
</dbReference>
<evidence type="ECO:0000259" key="4">
    <source>
        <dbReference type="PROSITE" id="PS50977"/>
    </source>
</evidence>
<proteinExistence type="predicted"/>
<evidence type="ECO:0000256" key="2">
    <source>
        <dbReference type="ARBA" id="ARBA00023125"/>
    </source>
</evidence>
<evidence type="ECO:0000313" key="5">
    <source>
        <dbReference type="EMBL" id="KAB2336823.1"/>
    </source>
</evidence>
<keyword evidence="1" id="KW-0678">Repressor</keyword>
<dbReference type="InterPro" id="IPR001647">
    <property type="entry name" value="HTH_TetR"/>
</dbReference>
<name>A0A6L3VCC0_9BACI</name>
<dbReference type="GO" id="GO:0003677">
    <property type="term" value="F:DNA binding"/>
    <property type="evidence" value="ECO:0007669"/>
    <property type="project" value="UniProtKB-UniRule"/>
</dbReference>